<evidence type="ECO:0000256" key="2">
    <source>
        <dbReference type="ARBA" id="ARBA00008163"/>
    </source>
</evidence>
<keyword evidence="7" id="KW-0998">Cell outer membrane</keyword>
<dbReference type="SUPFAM" id="SSF56935">
    <property type="entry name" value="Porins"/>
    <property type="match status" value="1"/>
</dbReference>
<name>A0ABT1B393_9FLAO</name>
<keyword evidence="3" id="KW-1134">Transmembrane beta strand</keyword>
<dbReference type="PANTHER" id="PTHR35093:SF8">
    <property type="entry name" value="OUTER MEMBRANE PROTEIN NMB0088-RELATED"/>
    <property type="match status" value="1"/>
</dbReference>
<keyword evidence="6" id="KW-0472">Membrane</keyword>
<evidence type="ECO:0000256" key="1">
    <source>
        <dbReference type="ARBA" id="ARBA00004571"/>
    </source>
</evidence>
<evidence type="ECO:0000256" key="4">
    <source>
        <dbReference type="ARBA" id="ARBA00022692"/>
    </source>
</evidence>
<evidence type="ECO:0000256" key="5">
    <source>
        <dbReference type="ARBA" id="ARBA00022729"/>
    </source>
</evidence>
<dbReference type="PANTHER" id="PTHR35093">
    <property type="entry name" value="OUTER MEMBRANE PROTEIN NMB0088-RELATED"/>
    <property type="match status" value="1"/>
</dbReference>
<organism evidence="8 9">
    <name type="scientific">Robiginitalea marina</name>
    <dbReference type="NCBI Taxonomy" id="2954105"/>
    <lineage>
        <taxon>Bacteria</taxon>
        <taxon>Pseudomonadati</taxon>
        <taxon>Bacteroidota</taxon>
        <taxon>Flavobacteriia</taxon>
        <taxon>Flavobacteriales</taxon>
        <taxon>Flavobacteriaceae</taxon>
        <taxon>Robiginitalea</taxon>
    </lineage>
</organism>
<evidence type="ECO:0000256" key="6">
    <source>
        <dbReference type="ARBA" id="ARBA00023136"/>
    </source>
</evidence>
<dbReference type="Proteomes" id="UP001206312">
    <property type="component" value="Unassembled WGS sequence"/>
</dbReference>
<dbReference type="EMBL" id="JAMXIB010000015">
    <property type="protein sequence ID" value="MCO5725893.1"/>
    <property type="molecule type" value="Genomic_DNA"/>
</dbReference>
<comment type="similarity">
    <text evidence="2">Belongs to the OmpP1/FadL family.</text>
</comment>
<evidence type="ECO:0000256" key="3">
    <source>
        <dbReference type="ARBA" id="ARBA00022452"/>
    </source>
</evidence>
<sequence>MKRIAVFILFWVCAIGSAQTINDVLRYGLEDLQGTARYQAMGGAFGALGGELSALSANPAGSAVFNNGLFALTASNYNRNNTADFFGTRTGTSLNALELNQVGGVFVFRSTGGSPWKKLALAINYDLVENFDNEFLVRGNSPVGTDQYFLTFAQGVPLGPLRVQDGEFIEEAYLDIGSRLGFADQQAFLGFQAGFIDPEDPDNDNNTQYFSNAAYNTVSQEYLQRTNGFNGKFTMNFAGQYQENLYLGASLNFHSVIYERLTLLDETGYDPASEIQASSFDTFLRSEGAGFSFGLGAIAKLSELVRVGASYQSPTWYRLADDFSQRTNTDFDGKNPDITFIDFGIVNLFEEYTVKTPARFMGSMALVFGLNGLLSFDYGYQDFSRAELRPNSDPSFNSENAFISQQLGGVSTFRLGGEYRLGPVSLRGGYRYEESPFRDNPNWGDLEALSGGIGYSWGGSRLDFSFSRAEQDVQESIYDIGLSNASVNRVNRFYTLSYTLNF</sequence>
<dbReference type="InterPro" id="IPR005017">
    <property type="entry name" value="OMPP1/FadL/TodX"/>
</dbReference>
<keyword evidence="4" id="KW-0812">Transmembrane</keyword>
<proteinExistence type="inferred from homology"/>
<comment type="caution">
    <text evidence="8">The sequence shown here is derived from an EMBL/GenBank/DDBJ whole genome shotgun (WGS) entry which is preliminary data.</text>
</comment>
<gene>
    <name evidence="8" type="ORF">NG653_13590</name>
</gene>
<accession>A0ABT1B393</accession>
<keyword evidence="9" id="KW-1185">Reference proteome</keyword>
<protein>
    <submittedName>
        <fullName evidence="8">Outer membrane protein transport protein</fullName>
    </submittedName>
</protein>
<reference evidence="8 9" key="1">
    <citation type="submission" date="2022-06" db="EMBL/GenBank/DDBJ databases">
        <authorList>
            <person name="Xuan X."/>
        </authorList>
    </citation>
    <scope>NUCLEOTIDE SEQUENCE [LARGE SCALE GENOMIC DNA]</scope>
    <source>
        <strain evidence="8 9">2V75</strain>
    </source>
</reference>
<comment type="subcellular location">
    <subcellularLocation>
        <location evidence="1">Cell outer membrane</location>
        <topology evidence="1">Multi-pass membrane protein</topology>
    </subcellularLocation>
</comment>
<evidence type="ECO:0000313" key="8">
    <source>
        <dbReference type="EMBL" id="MCO5725893.1"/>
    </source>
</evidence>
<dbReference type="RefSeq" id="WP_252742265.1">
    <property type="nucleotide sequence ID" value="NZ_JAMXIB010000015.1"/>
</dbReference>
<keyword evidence="5" id="KW-0732">Signal</keyword>
<evidence type="ECO:0000313" key="9">
    <source>
        <dbReference type="Proteomes" id="UP001206312"/>
    </source>
</evidence>
<dbReference type="Gene3D" id="2.40.160.60">
    <property type="entry name" value="Outer membrane protein transport protein (OMPP1/FadL/TodX)"/>
    <property type="match status" value="1"/>
</dbReference>
<evidence type="ECO:0000256" key="7">
    <source>
        <dbReference type="ARBA" id="ARBA00023237"/>
    </source>
</evidence>